<evidence type="ECO:0000313" key="2">
    <source>
        <dbReference type="EMBL" id="RZG63917.1"/>
    </source>
</evidence>
<feature type="region of interest" description="Disordered" evidence="1">
    <location>
        <begin position="60"/>
        <end position="79"/>
    </location>
</feature>
<sequence length="171" mass="18807">MEINGIDYSIGRLNAVDQFHVSRKIAPIVPKLMPIIAEVAKGDLTKTIAAIEAQNALKSNEIADDQEETESSEQNDVDADLSDLEPLAEAFSPLMDVIAQMPEEDVNYIIFKCLGVVKRGGAVVCRNNTIMFDDIDMTQLLPLVIATIRINMGNFIQGLLMKASSMQKQPQ</sequence>
<gene>
    <name evidence="2" type="ORF">EXE25_18220</name>
</gene>
<dbReference type="RefSeq" id="WP_130148742.1">
    <property type="nucleotide sequence ID" value="NZ_SGSU01000031.1"/>
</dbReference>
<dbReference type="Proteomes" id="UP000293483">
    <property type="component" value="Unassembled WGS sequence"/>
</dbReference>
<dbReference type="Pfam" id="PF21822">
    <property type="entry name" value="Phage_TAC_15"/>
    <property type="match status" value="1"/>
</dbReference>
<evidence type="ECO:0000313" key="3">
    <source>
        <dbReference type="Proteomes" id="UP000293483"/>
    </source>
</evidence>
<name>A0A4V2DNQ6_9GAMM</name>
<dbReference type="AlphaFoldDB" id="A0A4V2DNQ6"/>
<evidence type="ECO:0000256" key="1">
    <source>
        <dbReference type="SAM" id="MobiDB-lite"/>
    </source>
</evidence>
<comment type="caution">
    <text evidence="2">The sequence shown here is derived from an EMBL/GenBank/DDBJ whole genome shotgun (WGS) entry which is preliminary data.</text>
</comment>
<proteinExistence type="predicted"/>
<evidence type="ECO:0008006" key="4">
    <source>
        <dbReference type="Google" id="ProtNLM"/>
    </source>
</evidence>
<dbReference type="EMBL" id="SGSU01000031">
    <property type="protein sequence ID" value="RZG63917.1"/>
    <property type="molecule type" value="Genomic_DNA"/>
</dbReference>
<dbReference type="InterPro" id="IPR049156">
    <property type="entry name" value="Phage_chap_TAC_15-like"/>
</dbReference>
<protein>
    <recommendedName>
        <fullName evidence="4">Bacteriophage protein</fullName>
    </recommendedName>
</protein>
<organism evidence="2 3">
    <name type="scientific">Acinetobacter bouvetii</name>
    <dbReference type="NCBI Taxonomy" id="202951"/>
    <lineage>
        <taxon>Bacteria</taxon>
        <taxon>Pseudomonadati</taxon>
        <taxon>Pseudomonadota</taxon>
        <taxon>Gammaproteobacteria</taxon>
        <taxon>Moraxellales</taxon>
        <taxon>Moraxellaceae</taxon>
        <taxon>Acinetobacter</taxon>
    </lineage>
</organism>
<reference evidence="2 3" key="1">
    <citation type="submission" date="2019-02" db="EMBL/GenBank/DDBJ databases">
        <title>The Batch Genome Submission of Acinetobacter spp. strains.</title>
        <authorList>
            <person name="Qin J."/>
            <person name="Hu Y."/>
            <person name="Ye H."/>
            <person name="Wei L."/>
            <person name="Feng Y."/>
            <person name="Zong Z."/>
        </authorList>
    </citation>
    <scope>NUCLEOTIDE SEQUENCE [LARGE SCALE GENOMIC DNA]</scope>
    <source>
        <strain evidence="2 3">WCHABo060081</strain>
    </source>
</reference>
<accession>A0A4V2DNQ6</accession>
<feature type="compositionally biased region" description="Acidic residues" evidence="1">
    <location>
        <begin position="62"/>
        <end position="79"/>
    </location>
</feature>